<dbReference type="InterPro" id="IPR004358">
    <property type="entry name" value="Sig_transdc_His_kin-like_C"/>
</dbReference>
<keyword evidence="6 10" id="KW-0812">Transmembrane</keyword>
<dbReference type="EC" id="2.7.13.3" evidence="3"/>
<dbReference type="PRINTS" id="PR00344">
    <property type="entry name" value="BCTRLSENSOR"/>
</dbReference>
<dbReference type="SMART" id="SM00388">
    <property type="entry name" value="HisKA"/>
    <property type="match status" value="1"/>
</dbReference>
<dbReference type="EMBL" id="BAABHK010000009">
    <property type="protein sequence ID" value="GAA4631391.1"/>
    <property type="molecule type" value="Genomic_DNA"/>
</dbReference>
<accession>A0ABP8UGD5</accession>
<keyword evidence="9" id="KW-0902">Two-component regulatory system</keyword>
<dbReference type="SUPFAM" id="SSF158472">
    <property type="entry name" value="HAMP domain-like"/>
    <property type="match status" value="1"/>
</dbReference>
<gene>
    <name evidence="13" type="ORF">GCM10023196_060660</name>
</gene>
<evidence type="ECO:0000259" key="11">
    <source>
        <dbReference type="PROSITE" id="PS50109"/>
    </source>
</evidence>
<organism evidence="13 14">
    <name type="scientific">Actinoallomurus vinaceus</name>
    <dbReference type="NCBI Taxonomy" id="1080074"/>
    <lineage>
        <taxon>Bacteria</taxon>
        <taxon>Bacillati</taxon>
        <taxon>Actinomycetota</taxon>
        <taxon>Actinomycetes</taxon>
        <taxon>Streptosporangiales</taxon>
        <taxon>Thermomonosporaceae</taxon>
        <taxon>Actinoallomurus</taxon>
    </lineage>
</organism>
<dbReference type="PANTHER" id="PTHR43304:SF1">
    <property type="entry name" value="PAC DOMAIN-CONTAINING PROTEIN"/>
    <property type="match status" value="1"/>
</dbReference>
<keyword evidence="5" id="KW-0808">Transferase</keyword>
<protein>
    <recommendedName>
        <fullName evidence="3">histidine kinase</fullName>
        <ecNumber evidence="3">2.7.13.3</ecNumber>
    </recommendedName>
</protein>
<evidence type="ECO:0000256" key="3">
    <source>
        <dbReference type="ARBA" id="ARBA00012438"/>
    </source>
</evidence>
<dbReference type="Gene3D" id="1.10.287.130">
    <property type="match status" value="1"/>
</dbReference>
<dbReference type="PANTHER" id="PTHR43304">
    <property type="entry name" value="PHYTOCHROME-LIKE PROTEIN CPH1"/>
    <property type="match status" value="1"/>
</dbReference>
<dbReference type="Pfam" id="PF00672">
    <property type="entry name" value="HAMP"/>
    <property type="match status" value="1"/>
</dbReference>
<dbReference type="Pfam" id="PF05227">
    <property type="entry name" value="CHASE3"/>
    <property type="match status" value="1"/>
</dbReference>
<evidence type="ECO:0000256" key="4">
    <source>
        <dbReference type="ARBA" id="ARBA00022553"/>
    </source>
</evidence>
<feature type="transmembrane region" description="Helical" evidence="10">
    <location>
        <begin position="199"/>
        <end position="221"/>
    </location>
</feature>
<dbReference type="Gene3D" id="3.30.565.10">
    <property type="entry name" value="Histidine kinase-like ATPase, C-terminal domain"/>
    <property type="match status" value="1"/>
</dbReference>
<dbReference type="InterPro" id="IPR005467">
    <property type="entry name" value="His_kinase_dom"/>
</dbReference>
<name>A0ABP8UGD5_9ACTN</name>
<dbReference type="InterPro" id="IPR003661">
    <property type="entry name" value="HisK_dim/P_dom"/>
</dbReference>
<sequence length="531" mass="58097">MTTPSIRRPRQPTLKVDAEGVPRFGVGHWYGLGIVILLLAVVAVGTVIGLAVRDGASARSALLRHADPAVLQSGRLSTSISAEVGAVRGYTLTGAATGPADYRRAQAETSAAIAEMTRLLQGARDAGPARAGLTEVGSRLAAWRHDYADPVISKTGQPSAALGEQRFAAVRDAVAAERDRLAALQHRAADRLNDQVDRLYETLLGGAIVLVMGALGLTLLIRRTVLNPVSALTGQVRRVSQGDMTHPLQVSGPAEIAELAAHIDAMRNHMLEEWREATEARAMLDEQTQELRRSNAELEQFAYVASHDLQEPLRKVASFCQMLERRYSDVLDDRGRQYIDFAVDGAKRMQSLINDLLNFSRVGRVNRDMAVVDCEKVLQRAMDNLGLARSESDAGISWNPLPKVTGDATLLTQLFQNLIGNAIKFRSDEPPRVQVSARRADEVWEFACSDNGIGIDAAYADRIFLIFQRLHPKDEYAGTGIGLALCKKIVEYHGGRIWLDTEPDQQGTTIRWTLPAIDEPPIDDDSTENTE</sequence>
<keyword evidence="4" id="KW-0597">Phosphoprotein</keyword>
<dbReference type="InterPro" id="IPR052162">
    <property type="entry name" value="Sensor_kinase/Photoreceptor"/>
</dbReference>
<evidence type="ECO:0000256" key="2">
    <source>
        <dbReference type="ARBA" id="ARBA00004236"/>
    </source>
</evidence>
<keyword evidence="10" id="KW-0472">Membrane</keyword>
<dbReference type="Proteomes" id="UP001501442">
    <property type="component" value="Unassembled WGS sequence"/>
</dbReference>
<evidence type="ECO:0000256" key="8">
    <source>
        <dbReference type="ARBA" id="ARBA00022989"/>
    </source>
</evidence>
<dbReference type="Pfam" id="PF00512">
    <property type="entry name" value="HisKA"/>
    <property type="match status" value="1"/>
</dbReference>
<evidence type="ECO:0000259" key="12">
    <source>
        <dbReference type="PROSITE" id="PS50885"/>
    </source>
</evidence>
<dbReference type="PROSITE" id="PS50885">
    <property type="entry name" value="HAMP"/>
    <property type="match status" value="1"/>
</dbReference>
<feature type="domain" description="HAMP" evidence="12">
    <location>
        <begin position="223"/>
        <end position="275"/>
    </location>
</feature>
<dbReference type="InterPro" id="IPR003660">
    <property type="entry name" value="HAMP_dom"/>
</dbReference>
<dbReference type="Gene3D" id="6.10.340.10">
    <property type="match status" value="1"/>
</dbReference>
<evidence type="ECO:0000256" key="9">
    <source>
        <dbReference type="ARBA" id="ARBA00023012"/>
    </source>
</evidence>
<dbReference type="Pfam" id="PF02518">
    <property type="entry name" value="HATPase_c"/>
    <property type="match status" value="1"/>
</dbReference>
<evidence type="ECO:0000313" key="14">
    <source>
        <dbReference type="Proteomes" id="UP001501442"/>
    </source>
</evidence>
<dbReference type="InterPro" id="IPR036890">
    <property type="entry name" value="HATPase_C_sf"/>
</dbReference>
<comment type="catalytic activity">
    <reaction evidence="1">
        <text>ATP + protein L-histidine = ADP + protein N-phospho-L-histidine.</text>
        <dbReference type="EC" id="2.7.13.3"/>
    </reaction>
</comment>
<keyword evidence="7" id="KW-0418">Kinase</keyword>
<proteinExistence type="predicted"/>
<keyword evidence="14" id="KW-1185">Reference proteome</keyword>
<dbReference type="InterPro" id="IPR036097">
    <property type="entry name" value="HisK_dim/P_sf"/>
</dbReference>
<dbReference type="CDD" id="cd06225">
    <property type="entry name" value="HAMP"/>
    <property type="match status" value="1"/>
</dbReference>
<dbReference type="SMART" id="SM00304">
    <property type="entry name" value="HAMP"/>
    <property type="match status" value="1"/>
</dbReference>
<feature type="transmembrane region" description="Helical" evidence="10">
    <location>
        <begin position="29"/>
        <end position="52"/>
    </location>
</feature>
<evidence type="ECO:0000256" key="1">
    <source>
        <dbReference type="ARBA" id="ARBA00000085"/>
    </source>
</evidence>
<reference evidence="14" key="1">
    <citation type="journal article" date="2019" name="Int. J. Syst. Evol. Microbiol.">
        <title>The Global Catalogue of Microorganisms (GCM) 10K type strain sequencing project: providing services to taxonomists for standard genome sequencing and annotation.</title>
        <authorList>
            <consortium name="The Broad Institute Genomics Platform"/>
            <consortium name="The Broad Institute Genome Sequencing Center for Infectious Disease"/>
            <person name="Wu L."/>
            <person name="Ma J."/>
        </authorList>
    </citation>
    <scope>NUCLEOTIDE SEQUENCE [LARGE SCALE GENOMIC DNA]</scope>
    <source>
        <strain evidence="14">JCM 17939</strain>
    </source>
</reference>
<dbReference type="SMART" id="SM00387">
    <property type="entry name" value="HATPase_c"/>
    <property type="match status" value="1"/>
</dbReference>
<dbReference type="PROSITE" id="PS50109">
    <property type="entry name" value="HIS_KIN"/>
    <property type="match status" value="1"/>
</dbReference>
<dbReference type="InterPro" id="IPR003594">
    <property type="entry name" value="HATPase_dom"/>
</dbReference>
<evidence type="ECO:0000313" key="13">
    <source>
        <dbReference type="EMBL" id="GAA4631391.1"/>
    </source>
</evidence>
<comment type="subcellular location">
    <subcellularLocation>
        <location evidence="2">Cell membrane</location>
    </subcellularLocation>
</comment>
<dbReference type="SUPFAM" id="SSF47384">
    <property type="entry name" value="Homodimeric domain of signal transducing histidine kinase"/>
    <property type="match status" value="1"/>
</dbReference>
<keyword evidence="8 10" id="KW-1133">Transmembrane helix</keyword>
<evidence type="ECO:0000256" key="6">
    <source>
        <dbReference type="ARBA" id="ARBA00022692"/>
    </source>
</evidence>
<evidence type="ECO:0000256" key="10">
    <source>
        <dbReference type="SAM" id="Phobius"/>
    </source>
</evidence>
<dbReference type="InterPro" id="IPR007891">
    <property type="entry name" value="CHASE3"/>
</dbReference>
<evidence type="ECO:0000256" key="7">
    <source>
        <dbReference type="ARBA" id="ARBA00022777"/>
    </source>
</evidence>
<feature type="domain" description="Histidine kinase" evidence="11">
    <location>
        <begin position="304"/>
        <end position="518"/>
    </location>
</feature>
<dbReference type="RefSeq" id="WP_345434513.1">
    <property type="nucleotide sequence ID" value="NZ_BAABHK010000009.1"/>
</dbReference>
<comment type="caution">
    <text evidence="13">The sequence shown here is derived from an EMBL/GenBank/DDBJ whole genome shotgun (WGS) entry which is preliminary data.</text>
</comment>
<dbReference type="CDD" id="cd00082">
    <property type="entry name" value="HisKA"/>
    <property type="match status" value="1"/>
</dbReference>
<evidence type="ECO:0000256" key="5">
    <source>
        <dbReference type="ARBA" id="ARBA00022679"/>
    </source>
</evidence>
<dbReference type="SUPFAM" id="SSF55874">
    <property type="entry name" value="ATPase domain of HSP90 chaperone/DNA topoisomerase II/histidine kinase"/>
    <property type="match status" value="1"/>
</dbReference>